<gene>
    <name evidence="1" type="ORF">H2198_005311</name>
</gene>
<sequence>MDQIYSRAVRTIVWLGLSREDCEALPRLEHVLNSPPETREFETWKTAYGGTQTKDYLEELGERWPATRDELISTIAMDNMFGDPDFDLHSGWNVTAWEDLMSCWNCLFNHDGLLLRLALSEYWQRAWIVQELILSSRVEVITPSHSINIIKLLPLCLEICSYLRRSCEPDSKEATTLYKTQHDIFSLTRELKNLKQQQQRVEPHFIHFALAIRLTASRLCSDIRDRVFSIVSLVKFGKTFKTDYNQTVSDLLANVVLFHIRTRGTDLLIGAILPELLARTASTLLVQAPTPDTLPDILTYLNVHSDVSSIVQNHFWAKAAPHEDERLVPDQDFSCSFCLPVNICGREGIFEFWWRHEKMVKCCREVFWWAKKDGCWTSKVAGIDPEDLD</sequence>
<evidence type="ECO:0000313" key="2">
    <source>
        <dbReference type="Proteomes" id="UP001172386"/>
    </source>
</evidence>
<accession>A0ACC3A685</accession>
<proteinExistence type="predicted"/>
<reference evidence="1" key="1">
    <citation type="submission" date="2022-10" db="EMBL/GenBank/DDBJ databases">
        <title>Culturing micro-colonial fungi from biological soil crusts in the Mojave desert and describing Neophaeococcomyces mojavensis, and introducing the new genera and species Taxawa tesnikishii.</title>
        <authorList>
            <person name="Kurbessoian T."/>
            <person name="Stajich J.E."/>
        </authorList>
    </citation>
    <scope>NUCLEOTIDE SEQUENCE</scope>
    <source>
        <strain evidence="1">JES_112</strain>
    </source>
</reference>
<dbReference type="Proteomes" id="UP001172386">
    <property type="component" value="Unassembled WGS sequence"/>
</dbReference>
<name>A0ACC3A685_9EURO</name>
<dbReference type="EMBL" id="JAPDRQ010000086">
    <property type="protein sequence ID" value="KAJ9655963.1"/>
    <property type="molecule type" value="Genomic_DNA"/>
</dbReference>
<evidence type="ECO:0000313" key="1">
    <source>
        <dbReference type="EMBL" id="KAJ9655963.1"/>
    </source>
</evidence>
<protein>
    <submittedName>
        <fullName evidence="1">Uncharacterized protein</fullName>
    </submittedName>
</protein>
<keyword evidence="2" id="KW-1185">Reference proteome</keyword>
<organism evidence="1 2">
    <name type="scientific">Neophaeococcomyces mojaviensis</name>
    <dbReference type="NCBI Taxonomy" id="3383035"/>
    <lineage>
        <taxon>Eukaryota</taxon>
        <taxon>Fungi</taxon>
        <taxon>Dikarya</taxon>
        <taxon>Ascomycota</taxon>
        <taxon>Pezizomycotina</taxon>
        <taxon>Eurotiomycetes</taxon>
        <taxon>Chaetothyriomycetidae</taxon>
        <taxon>Chaetothyriales</taxon>
        <taxon>Chaetothyriales incertae sedis</taxon>
        <taxon>Neophaeococcomyces</taxon>
    </lineage>
</organism>
<comment type="caution">
    <text evidence="1">The sequence shown here is derived from an EMBL/GenBank/DDBJ whole genome shotgun (WGS) entry which is preliminary data.</text>
</comment>